<dbReference type="InterPro" id="IPR051398">
    <property type="entry name" value="Polysacch_Deacetylase"/>
</dbReference>
<keyword evidence="2" id="KW-0732">Signal</keyword>
<evidence type="ECO:0000313" key="5">
    <source>
        <dbReference type="EMBL" id="SDB97223.1"/>
    </source>
</evidence>
<dbReference type="GO" id="GO:0016810">
    <property type="term" value="F:hydrolase activity, acting on carbon-nitrogen (but not peptide) bonds"/>
    <property type="evidence" value="ECO:0007669"/>
    <property type="project" value="InterPro"/>
</dbReference>
<dbReference type="InterPro" id="IPR002509">
    <property type="entry name" value="NODB_dom"/>
</dbReference>
<evidence type="ECO:0000313" key="6">
    <source>
        <dbReference type="Proteomes" id="UP000198943"/>
    </source>
</evidence>
<dbReference type="GO" id="GO:0005975">
    <property type="term" value="P:carbohydrate metabolic process"/>
    <property type="evidence" value="ECO:0007669"/>
    <property type="project" value="InterPro"/>
</dbReference>
<evidence type="ECO:0000259" key="4">
    <source>
        <dbReference type="PROSITE" id="PS51677"/>
    </source>
</evidence>
<evidence type="ECO:0000256" key="3">
    <source>
        <dbReference type="SAM" id="Phobius"/>
    </source>
</evidence>
<keyword evidence="3" id="KW-0472">Membrane</keyword>
<dbReference type="Pfam" id="PF01522">
    <property type="entry name" value="Polysacc_deac_1"/>
    <property type="match status" value="1"/>
</dbReference>
<dbReference type="PANTHER" id="PTHR34216">
    <property type="match status" value="1"/>
</dbReference>
<dbReference type="AlphaFoldDB" id="A0A1G6HSU5"/>
<proteinExistence type="predicted"/>
<name>A0A1G6HSU5_9FIRM</name>
<keyword evidence="6" id="KW-1185">Reference proteome</keyword>
<comment type="subcellular location">
    <subcellularLocation>
        <location evidence="1">Secreted</location>
    </subcellularLocation>
</comment>
<dbReference type="GO" id="GO:0005576">
    <property type="term" value="C:extracellular region"/>
    <property type="evidence" value="ECO:0007669"/>
    <property type="project" value="UniProtKB-SubCell"/>
</dbReference>
<dbReference type="PANTHER" id="PTHR34216:SF3">
    <property type="entry name" value="POLY-BETA-1,6-N-ACETYL-D-GLUCOSAMINE N-DEACETYLASE"/>
    <property type="match status" value="1"/>
</dbReference>
<dbReference type="PROSITE" id="PS51677">
    <property type="entry name" value="NODB"/>
    <property type="match status" value="1"/>
</dbReference>
<dbReference type="InterPro" id="IPR011330">
    <property type="entry name" value="Glyco_hydro/deAcase_b/a-brl"/>
</dbReference>
<reference evidence="6" key="1">
    <citation type="submission" date="2016-10" db="EMBL/GenBank/DDBJ databases">
        <authorList>
            <person name="Varghese N."/>
            <person name="Submissions S."/>
        </authorList>
    </citation>
    <scope>NUCLEOTIDE SEQUENCE [LARGE SCALE GENOMIC DNA]</scope>
    <source>
        <strain evidence="6">DSM 11005</strain>
    </source>
</reference>
<dbReference type="EMBL" id="FMYW01000001">
    <property type="protein sequence ID" value="SDB97223.1"/>
    <property type="molecule type" value="Genomic_DNA"/>
</dbReference>
<dbReference type="OrthoDB" id="9778320at2"/>
<keyword evidence="3" id="KW-0812">Transmembrane</keyword>
<dbReference type="SUPFAM" id="SSF88713">
    <property type="entry name" value="Glycoside hydrolase/deacetylase"/>
    <property type="match status" value="1"/>
</dbReference>
<accession>A0A1G6HSU5</accession>
<sequence length="282" mass="32271">MDKEFRECLIITGIICLCTGLFSMAYHMGWLAQDSSLLGTLARSIYGPDVRQEMNRLQLVKETTPEIPRITALCYHEVRPDRKEDFLNVPPEVFRRHIQEFKKAGYKFIDVSDLQQFRMGTAELPEKAVLISFDDGYADNYTYAYPILLEEQVPGTFFVVSGTVGHDNRMTADELREMQANGMKIGSHTVSHENLAEMGVQSINFEMRESRAALEKVLGKPVYALAYPEGKANDAVLASVKKHYDMAFLAEVSPEEKQTMYTLQRYGVFSWNEHIESIFRNR</sequence>
<protein>
    <submittedName>
        <fullName evidence="5">Polysaccharide deacetylase</fullName>
    </submittedName>
</protein>
<gene>
    <name evidence="5" type="ORF">SAMN04487864_101219</name>
</gene>
<feature type="transmembrane region" description="Helical" evidence="3">
    <location>
        <begin position="9"/>
        <end position="30"/>
    </location>
</feature>
<evidence type="ECO:0000256" key="2">
    <source>
        <dbReference type="ARBA" id="ARBA00022729"/>
    </source>
</evidence>
<feature type="domain" description="NodB homology" evidence="4">
    <location>
        <begin position="127"/>
        <end position="282"/>
    </location>
</feature>
<organism evidence="5 6">
    <name type="scientific">Succiniclasticum ruminis</name>
    <dbReference type="NCBI Taxonomy" id="40841"/>
    <lineage>
        <taxon>Bacteria</taxon>
        <taxon>Bacillati</taxon>
        <taxon>Bacillota</taxon>
        <taxon>Negativicutes</taxon>
        <taxon>Acidaminococcales</taxon>
        <taxon>Acidaminococcaceae</taxon>
        <taxon>Succiniclasticum</taxon>
    </lineage>
</organism>
<dbReference type="CDD" id="cd10918">
    <property type="entry name" value="CE4_NodB_like_5s_6s"/>
    <property type="match status" value="1"/>
</dbReference>
<keyword evidence="3" id="KW-1133">Transmembrane helix</keyword>
<dbReference type="Gene3D" id="3.20.20.370">
    <property type="entry name" value="Glycoside hydrolase/deacetylase"/>
    <property type="match status" value="1"/>
</dbReference>
<dbReference type="Proteomes" id="UP000198943">
    <property type="component" value="Unassembled WGS sequence"/>
</dbReference>
<evidence type="ECO:0000256" key="1">
    <source>
        <dbReference type="ARBA" id="ARBA00004613"/>
    </source>
</evidence>